<sequence>MLCAFCTYTRETVLFFLALIHLTFWQVRDGGQHRLRPSASNFGSRLFLPVRIALATALWPRARSPPFARIGVREPEREHRLYYIVHHHIHRIQPEEYIIIS</sequence>
<dbReference type="AlphaFoldDB" id="A0A2S2P8R3"/>
<name>A0A2S2P8R3_SCHGA</name>
<gene>
    <name evidence="1" type="ORF">g.179257</name>
</gene>
<reference evidence="1" key="1">
    <citation type="submission" date="2018-04" db="EMBL/GenBank/DDBJ databases">
        <title>Transcriptome of Schizaphis graminum biotype I.</title>
        <authorList>
            <person name="Scully E.D."/>
            <person name="Geib S.M."/>
            <person name="Palmer N.A."/>
            <person name="Koch K."/>
            <person name="Bradshaw J."/>
            <person name="Heng-Moss T."/>
            <person name="Sarath G."/>
        </authorList>
    </citation>
    <scope>NUCLEOTIDE SEQUENCE</scope>
</reference>
<protein>
    <submittedName>
        <fullName evidence="1">Uncharacterized protein</fullName>
    </submittedName>
</protein>
<organism evidence="1">
    <name type="scientific">Schizaphis graminum</name>
    <name type="common">Green bug aphid</name>
    <dbReference type="NCBI Taxonomy" id="13262"/>
    <lineage>
        <taxon>Eukaryota</taxon>
        <taxon>Metazoa</taxon>
        <taxon>Ecdysozoa</taxon>
        <taxon>Arthropoda</taxon>
        <taxon>Hexapoda</taxon>
        <taxon>Insecta</taxon>
        <taxon>Pterygota</taxon>
        <taxon>Neoptera</taxon>
        <taxon>Paraneoptera</taxon>
        <taxon>Hemiptera</taxon>
        <taxon>Sternorrhyncha</taxon>
        <taxon>Aphidomorpha</taxon>
        <taxon>Aphidoidea</taxon>
        <taxon>Aphididae</taxon>
        <taxon>Aphidini</taxon>
        <taxon>Schizaphis</taxon>
    </lineage>
</organism>
<dbReference type="EMBL" id="GGMR01013176">
    <property type="protein sequence ID" value="MBY25795.1"/>
    <property type="molecule type" value="Transcribed_RNA"/>
</dbReference>
<proteinExistence type="predicted"/>
<evidence type="ECO:0000313" key="1">
    <source>
        <dbReference type="EMBL" id="MBY25795.1"/>
    </source>
</evidence>
<accession>A0A2S2P8R3</accession>